<keyword evidence="8" id="KW-1185">Reference proteome</keyword>
<dbReference type="GO" id="GO:0003995">
    <property type="term" value="F:acyl-CoA dehydrogenase activity"/>
    <property type="evidence" value="ECO:0007669"/>
    <property type="project" value="TreeGrafter"/>
</dbReference>
<feature type="domain" description="Acyl-CoA dehydrogenase/oxidase N-terminal" evidence="6">
    <location>
        <begin position="48"/>
        <end position="131"/>
    </location>
</feature>
<name>A0A3Q3J253_MONAL</name>
<proteinExistence type="inferred from homology"/>
<evidence type="ECO:0000256" key="1">
    <source>
        <dbReference type="ARBA" id="ARBA00001974"/>
    </source>
</evidence>
<dbReference type="GO" id="GO:0050660">
    <property type="term" value="F:flavin adenine dinucleotide binding"/>
    <property type="evidence" value="ECO:0007669"/>
    <property type="project" value="InterPro"/>
</dbReference>
<evidence type="ECO:0000256" key="3">
    <source>
        <dbReference type="ARBA" id="ARBA00022630"/>
    </source>
</evidence>
<evidence type="ECO:0000256" key="2">
    <source>
        <dbReference type="ARBA" id="ARBA00009347"/>
    </source>
</evidence>
<reference evidence="7" key="1">
    <citation type="submission" date="2025-08" db="UniProtKB">
        <authorList>
            <consortium name="Ensembl"/>
        </authorList>
    </citation>
    <scope>IDENTIFICATION</scope>
</reference>
<dbReference type="FunFam" id="1.10.540.10:FF:000001">
    <property type="entry name" value="Very long-chain-specific acyl-CoA dehydrogenase, mitochondrial"/>
    <property type="match status" value="1"/>
</dbReference>
<accession>A0A3Q3J253</accession>
<dbReference type="PANTHER" id="PTHR43884:SF9">
    <property type="entry name" value="COMPLEX I ASSEMBLY FACTOR ACAD9, MITOCHONDRIAL"/>
    <property type="match status" value="1"/>
</dbReference>
<dbReference type="InterPro" id="IPR037069">
    <property type="entry name" value="AcylCoA_DH/ox_N_sf"/>
</dbReference>
<evidence type="ECO:0000259" key="6">
    <source>
        <dbReference type="Pfam" id="PF02771"/>
    </source>
</evidence>
<sequence>MAKNIGTPAFLSDNAPLLLKKYCNHIVAIISHAEVFPYPEIGNEELQELKQLVAPVEKFFSEEVDSAKIDREAKIPPETLNGLKELGLFGIMIPEEYGGLGLSNTMYARLAEIISLDGSIAVTLATHQALALKVKVK</sequence>
<evidence type="ECO:0000256" key="4">
    <source>
        <dbReference type="ARBA" id="ARBA00022827"/>
    </source>
</evidence>
<evidence type="ECO:0000313" key="8">
    <source>
        <dbReference type="Proteomes" id="UP000261600"/>
    </source>
</evidence>
<dbReference type="AlphaFoldDB" id="A0A3Q3J253"/>
<keyword evidence="3" id="KW-0285">Flavoprotein</keyword>
<evidence type="ECO:0000256" key="5">
    <source>
        <dbReference type="ARBA" id="ARBA00023002"/>
    </source>
</evidence>
<dbReference type="SUPFAM" id="SSF56645">
    <property type="entry name" value="Acyl-CoA dehydrogenase NM domain-like"/>
    <property type="match status" value="1"/>
</dbReference>
<organism evidence="7 8">
    <name type="scientific">Monopterus albus</name>
    <name type="common">Swamp eel</name>
    <dbReference type="NCBI Taxonomy" id="43700"/>
    <lineage>
        <taxon>Eukaryota</taxon>
        <taxon>Metazoa</taxon>
        <taxon>Chordata</taxon>
        <taxon>Craniata</taxon>
        <taxon>Vertebrata</taxon>
        <taxon>Euteleostomi</taxon>
        <taxon>Actinopterygii</taxon>
        <taxon>Neopterygii</taxon>
        <taxon>Teleostei</taxon>
        <taxon>Neoteleostei</taxon>
        <taxon>Acanthomorphata</taxon>
        <taxon>Anabantaria</taxon>
        <taxon>Synbranchiformes</taxon>
        <taxon>Synbranchidae</taxon>
        <taxon>Monopterus</taxon>
    </lineage>
</organism>
<dbReference type="Gene3D" id="1.10.540.10">
    <property type="entry name" value="Acyl-CoA dehydrogenase/oxidase, N-terminal domain"/>
    <property type="match status" value="1"/>
</dbReference>
<keyword evidence="4" id="KW-0274">FAD</keyword>
<protein>
    <recommendedName>
        <fullName evidence="6">Acyl-CoA dehydrogenase/oxidase N-terminal domain-containing protein</fullName>
    </recommendedName>
</protein>
<reference evidence="7" key="2">
    <citation type="submission" date="2025-09" db="UniProtKB">
        <authorList>
            <consortium name="Ensembl"/>
        </authorList>
    </citation>
    <scope>IDENTIFICATION</scope>
</reference>
<dbReference type="Proteomes" id="UP000261600">
    <property type="component" value="Unplaced"/>
</dbReference>
<dbReference type="InterPro" id="IPR009100">
    <property type="entry name" value="AcylCoA_DH/oxidase_NM_dom_sf"/>
</dbReference>
<keyword evidence="5" id="KW-0560">Oxidoreductase</keyword>
<evidence type="ECO:0000313" key="7">
    <source>
        <dbReference type="Ensembl" id="ENSMALP00000012294.1"/>
    </source>
</evidence>
<comment type="cofactor">
    <cofactor evidence="1">
        <name>FAD</name>
        <dbReference type="ChEBI" id="CHEBI:57692"/>
    </cofactor>
</comment>
<dbReference type="Pfam" id="PF02771">
    <property type="entry name" value="Acyl-CoA_dh_N"/>
    <property type="match status" value="1"/>
</dbReference>
<dbReference type="Ensembl" id="ENSMALT00000012555.1">
    <property type="protein sequence ID" value="ENSMALP00000012294.1"/>
    <property type="gene ID" value="ENSMALG00000008588.1"/>
</dbReference>
<dbReference type="InterPro" id="IPR013786">
    <property type="entry name" value="AcylCoA_DH/ox_N"/>
</dbReference>
<comment type="similarity">
    <text evidence="2">Belongs to the acyl-CoA dehydrogenase family.</text>
</comment>
<dbReference type="PANTHER" id="PTHR43884">
    <property type="entry name" value="ACYL-COA DEHYDROGENASE"/>
    <property type="match status" value="1"/>
</dbReference>